<evidence type="ECO:0000259" key="10">
    <source>
        <dbReference type="PROSITE" id="PS50110"/>
    </source>
</evidence>
<dbReference type="Pfam" id="PF00072">
    <property type="entry name" value="Response_reg"/>
    <property type="match status" value="1"/>
</dbReference>
<dbReference type="Gene3D" id="1.10.10.10">
    <property type="entry name" value="Winged helix-like DNA-binding domain superfamily/Winged helix DNA-binding domain"/>
    <property type="match status" value="1"/>
</dbReference>
<keyword evidence="5 9" id="KW-0238">DNA-binding</keyword>
<feature type="DNA-binding region" description="OmpR/PhoB-type" evidence="9">
    <location>
        <begin position="130"/>
        <end position="229"/>
    </location>
</feature>
<accession>A0A2J6WHU9</accession>
<evidence type="ECO:0000256" key="9">
    <source>
        <dbReference type="PROSITE-ProRule" id="PRU01091"/>
    </source>
</evidence>
<dbReference type="InterPro" id="IPR036388">
    <property type="entry name" value="WH-like_DNA-bd_sf"/>
</dbReference>
<organism evidence="12 13">
    <name type="scientific">Thermodesulfovibrio aggregans</name>
    <dbReference type="NCBI Taxonomy" id="86166"/>
    <lineage>
        <taxon>Bacteria</taxon>
        <taxon>Pseudomonadati</taxon>
        <taxon>Nitrospirota</taxon>
        <taxon>Thermodesulfovibrionia</taxon>
        <taxon>Thermodesulfovibrionales</taxon>
        <taxon>Thermodesulfovibrionaceae</taxon>
        <taxon>Thermodesulfovibrio</taxon>
    </lineage>
</organism>
<gene>
    <name evidence="12" type="ORF">C0186_05700</name>
</gene>
<dbReference type="PROSITE" id="PS51755">
    <property type="entry name" value="OMPR_PHOB"/>
    <property type="match status" value="1"/>
</dbReference>
<feature type="modified residue" description="4-aspartylphosphate" evidence="8">
    <location>
        <position position="53"/>
    </location>
</feature>
<dbReference type="GO" id="GO:0006355">
    <property type="term" value="P:regulation of DNA-templated transcription"/>
    <property type="evidence" value="ECO:0007669"/>
    <property type="project" value="InterPro"/>
</dbReference>
<evidence type="ECO:0000259" key="11">
    <source>
        <dbReference type="PROSITE" id="PS51755"/>
    </source>
</evidence>
<feature type="domain" description="OmpR/PhoB-type" evidence="11">
    <location>
        <begin position="130"/>
        <end position="229"/>
    </location>
</feature>
<dbReference type="InterPro" id="IPR011006">
    <property type="entry name" value="CheY-like_superfamily"/>
</dbReference>
<dbReference type="AlphaFoldDB" id="A0A2J6WHU9"/>
<dbReference type="FunFam" id="3.40.50.2300:FF:000001">
    <property type="entry name" value="DNA-binding response regulator PhoB"/>
    <property type="match status" value="1"/>
</dbReference>
<comment type="caution">
    <text evidence="12">The sequence shown here is derived from an EMBL/GenBank/DDBJ whole genome shotgun (WGS) entry which is preliminary data.</text>
</comment>
<dbReference type="InterPro" id="IPR001867">
    <property type="entry name" value="OmpR/PhoB-type_DNA-bd"/>
</dbReference>
<dbReference type="InterPro" id="IPR039420">
    <property type="entry name" value="WalR-like"/>
</dbReference>
<dbReference type="InterPro" id="IPR001789">
    <property type="entry name" value="Sig_transdc_resp-reg_receiver"/>
</dbReference>
<reference evidence="12 13" key="1">
    <citation type="submission" date="2018-01" db="EMBL/GenBank/DDBJ databases">
        <title>Metagenomic assembled genomes from two thermal pools in the Uzon Caldera, Kamchatka, Russia.</title>
        <authorList>
            <person name="Wilkins L."/>
            <person name="Ettinger C."/>
        </authorList>
    </citation>
    <scope>NUCLEOTIDE SEQUENCE [LARGE SCALE GENOMIC DNA]</scope>
    <source>
        <strain evidence="12">ZAV-04</strain>
    </source>
</reference>
<evidence type="ECO:0000256" key="2">
    <source>
        <dbReference type="ARBA" id="ARBA00022553"/>
    </source>
</evidence>
<dbReference type="PROSITE" id="PS50110">
    <property type="entry name" value="RESPONSE_REGULATORY"/>
    <property type="match status" value="1"/>
</dbReference>
<evidence type="ECO:0000256" key="1">
    <source>
        <dbReference type="ARBA" id="ARBA00013332"/>
    </source>
</evidence>
<dbReference type="Gene3D" id="3.40.50.2300">
    <property type="match status" value="1"/>
</dbReference>
<evidence type="ECO:0000256" key="7">
    <source>
        <dbReference type="ARBA" id="ARBA00024735"/>
    </source>
</evidence>
<evidence type="ECO:0000313" key="13">
    <source>
        <dbReference type="Proteomes" id="UP000242288"/>
    </source>
</evidence>
<keyword evidence="3" id="KW-0902">Two-component regulatory system</keyword>
<evidence type="ECO:0000256" key="5">
    <source>
        <dbReference type="ARBA" id="ARBA00023125"/>
    </source>
</evidence>
<dbReference type="Proteomes" id="UP000242288">
    <property type="component" value="Unassembled WGS sequence"/>
</dbReference>
<comment type="function">
    <text evidence="7">This protein is a positive regulator for the phosphate regulon. Transcription of this operon is positively regulated by PhoB and PhoR when phosphate is limited.</text>
</comment>
<dbReference type="SMART" id="SM00862">
    <property type="entry name" value="Trans_reg_C"/>
    <property type="match status" value="1"/>
</dbReference>
<keyword evidence="6" id="KW-0804">Transcription</keyword>
<feature type="domain" description="Response regulatory" evidence="10">
    <location>
        <begin position="4"/>
        <end position="120"/>
    </location>
</feature>
<proteinExistence type="predicted"/>
<evidence type="ECO:0000313" key="12">
    <source>
        <dbReference type="EMBL" id="PMP69974.1"/>
    </source>
</evidence>
<dbReference type="PANTHER" id="PTHR48111">
    <property type="entry name" value="REGULATOR OF RPOS"/>
    <property type="match status" value="1"/>
</dbReference>
<keyword evidence="4" id="KW-0805">Transcription regulation</keyword>
<dbReference type="SMART" id="SM00448">
    <property type="entry name" value="REC"/>
    <property type="match status" value="1"/>
</dbReference>
<dbReference type="GO" id="GO:0000156">
    <property type="term" value="F:phosphorelay response regulator activity"/>
    <property type="evidence" value="ECO:0007669"/>
    <property type="project" value="TreeGrafter"/>
</dbReference>
<dbReference type="InterPro" id="IPR016032">
    <property type="entry name" value="Sig_transdc_resp-reg_C-effctor"/>
</dbReference>
<dbReference type="GO" id="GO:0005829">
    <property type="term" value="C:cytosol"/>
    <property type="evidence" value="ECO:0007669"/>
    <property type="project" value="TreeGrafter"/>
</dbReference>
<dbReference type="PANTHER" id="PTHR48111:SF40">
    <property type="entry name" value="PHOSPHATE REGULON TRANSCRIPTIONAL REGULATORY PROTEIN PHOB"/>
    <property type="match status" value="1"/>
</dbReference>
<evidence type="ECO:0000256" key="4">
    <source>
        <dbReference type="ARBA" id="ARBA00023015"/>
    </source>
</evidence>
<evidence type="ECO:0000256" key="8">
    <source>
        <dbReference type="PROSITE-ProRule" id="PRU00169"/>
    </source>
</evidence>
<dbReference type="EMBL" id="PNIO01000049">
    <property type="protein sequence ID" value="PMP69974.1"/>
    <property type="molecule type" value="Genomic_DNA"/>
</dbReference>
<sequence>MNEKILVVEDEREIADLIAYTLKKENFEVTIALDGETALKKLRENFFDLVVLDLMLPKIQGLEICKVIRNNPDMQKTGIIIVTAKGEEFDKITGLEAGADDYITKPFSSKELLARIKAVLRRTMPAHSKQKIIKIKEMVIDKEKYLVTVKGQPKRLSATEFKLLLYLAERPNKIFNRDHLLDAVWGHEIYVDSRTVDVHIRRLRLKIEEDPDNPEYIKTLRGIGYYIEA</sequence>
<protein>
    <recommendedName>
        <fullName evidence="1">Phosphate regulon transcriptional regulatory protein PhoB</fullName>
    </recommendedName>
</protein>
<evidence type="ECO:0000256" key="3">
    <source>
        <dbReference type="ARBA" id="ARBA00023012"/>
    </source>
</evidence>
<dbReference type="Gene3D" id="6.10.250.690">
    <property type="match status" value="1"/>
</dbReference>
<keyword evidence="2 8" id="KW-0597">Phosphoprotein</keyword>
<evidence type="ECO:0000256" key="6">
    <source>
        <dbReference type="ARBA" id="ARBA00023163"/>
    </source>
</evidence>
<dbReference type="CDD" id="cd00383">
    <property type="entry name" value="trans_reg_C"/>
    <property type="match status" value="1"/>
</dbReference>
<dbReference type="SUPFAM" id="SSF46894">
    <property type="entry name" value="C-terminal effector domain of the bipartite response regulators"/>
    <property type="match status" value="1"/>
</dbReference>
<dbReference type="Pfam" id="PF00486">
    <property type="entry name" value="Trans_reg_C"/>
    <property type="match status" value="1"/>
</dbReference>
<dbReference type="GO" id="GO:0000976">
    <property type="term" value="F:transcription cis-regulatory region binding"/>
    <property type="evidence" value="ECO:0007669"/>
    <property type="project" value="TreeGrafter"/>
</dbReference>
<name>A0A2J6WHU9_9BACT</name>
<dbReference type="SUPFAM" id="SSF52172">
    <property type="entry name" value="CheY-like"/>
    <property type="match status" value="1"/>
</dbReference>
<dbReference type="GO" id="GO:0032993">
    <property type="term" value="C:protein-DNA complex"/>
    <property type="evidence" value="ECO:0007669"/>
    <property type="project" value="TreeGrafter"/>
</dbReference>
<dbReference type="FunFam" id="1.10.10.10:FF:000018">
    <property type="entry name" value="DNA-binding response regulator ResD"/>
    <property type="match status" value="1"/>
</dbReference>